<dbReference type="EMBL" id="JBHSBN010000001">
    <property type="protein sequence ID" value="MFC4104759.1"/>
    <property type="molecule type" value="Genomic_DNA"/>
</dbReference>
<dbReference type="Proteomes" id="UP001595868">
    <property type="component" value="Unassembled WGS sequence"/>
</dbReference>
<gene>
    <name evidence="1" type="ORF">ACFOX0_02235</name>
</gene>
<keyword evidence="2" id="KW-1185">Reference proteome</keyword>
<evidence type="ECO:0008006" key="3">
    <source>
        <dbReference type="Google" id="ProtNLM"/>
    </source>
</evidence>
<dbReference type="RefSeq" id="WP_377541684.1">
    <property type="nucleotide sequence ID" value="NZ_JBHSBN010000001.1"/>
</dbReference>
<accession>A0ABV8KFJ2</accession>
<protein>
    <recommendedName>
        <fullName evidence="3">Transcriptional regulator, AlpA family</fullName>
    </recommendedName>
</protein>
<proteinExistence type="predicted"/>
<evidence type="ECO:0000313" key="1">
    <source>
        <dbReference type="EMBL" id="MFC4104759.1"/>
    </source>
</evidence>
<evidence type="ECO:0000313" key="2">
    <source>
        <dbReference type="Proteomes" id="UP001595868"/>
    </source>
</evidence>
<name>A0ABV8KFJ2_9ACTN</name>
<organism evidence="1 2">
    <name type="scientific">Micromonospora zhanjiangensis</name>
    <dbReference type="NCBI Taxonomy" id="1522057"/>
    <lineage>
        <taxon>Bacteria</taxon>
        <taxon>Bacillati</taxon>
        <taxon>Actinomycetota</taxon>
        <taxon>Actinomycetes</taxon>
        <taxon>Micromonosporales</taxon>
        <taxon>Micromonosporaceae</taxon>
        <taxon>Micromonospora</taxon>
    </lineage>
</organism>
<sequence>MEDLVGAAEIRIMLGNVSRQRVNVVTNNKNFPDPVVTLIMGKVWRRSDVEKWIRQHRPDLATDGEG</sequence>
<comment type="caution">
    <text evidence="1">The sequence shown here is derived from an EMBL/GenBank/DDBJ whole genome shotgun (WGS) entry which is preliminary data.</text>
</comment>
<reference evidence="2" key="1">
    <citation type="journal article" date="2019" name="Int. J. Syst. Evol. Microbiol.">
        <title>The Global Catalogue of Microorganisms (GCM) 10K type strain sequencing project: providing services to taxonomists for standard genome sequencing and annotation.</title>
        <authorList>
            <consortium name="The Broad Institute Genomics Platform"/>
            <consortium name="The Broad Institute Genome Sequencing Center for Infectious Disease"/>
            <person name="Wu L."/>
            <person name="Ma J."/>
        </authorList>
    </citation>
    <scope>NUCLEOTIDE SEQUENCE [LARGE SCALE GENOMIC DNA]</scope>
    <source>
        <strain evidence="2">2902at01</strain>
    </source>
</reference>